<feature type="transmembrane region" description="Helical" evidence="9">
    <location>
        <begin position="91"/>
        <end position="109"/>
    </location>
</feature>
<keyword evidence="3" id="KW-0808">Transferase</keyword>
<dbReference type="AlphaFoldDB" id="A0A4P2VM35"/>
<dbReference type="InterPro" id="IPR036097">
    <property type="entry name" value="HisK_dim/P_sf"/>
</dbReference>
<evidence type="ECO:0000256" key="6">
    <source>
        <dbReference type="ARBA" id="ARBA00022840"/>
    </source>
</evidence>
<evidence type="ECO:0000256" key="2">
    <source>
        <dbReference type="ARBA" id="ARBA00012438"/>
    </source>
</evidence>
<protein>
    <recommendedName>
        <fullName evidence="2">histidine kinase</fullName>
        <ecNumber evidence="2">2.7.13.3</ecNumber>
    </recommendedName>
</protein>
<feature type="transmembrane region" description="Helical" evidence="9">
    <location>
        <begin position="115"/>
        <end position="131"/>
    </location>
</feature>
<evidence type="ECO:0000256" key="3">
    <source>
        <dbReference type="ARBA" id="ARBA00022679"/>
    </source>
</evidence>
<dbReference type="PANTHER" id="PTHR43065:SF46">
    <property type="entry name" value="C4-DICARBOXYLATE TRANSPORT SENSOR PROTEIN DCTB"/>
    <property type="match status" value="1"/>
</dbReference>
<dbReference type="CDD" id="cd00082">
    <property type="entry name" value="HisKA"/>
    <property type="match status" value="1"/>
</dbReference>
<keyword evidence="9" id="KW-0812">Transmembrane</keyword>
<dbReference type="OrthoDB" id="5288483at2"/>
<dbReference type="GO" id="GO:0005524">
    <property type="term" value="F:ATP binding"/>
    <property type="evidence" value="ECO:0007669"/>
    <property type="project" value="UniProtKB-KW"/>
</dbReference>
<feature type="transmembrane region" description="Helical" evidence="9">
    <location>
        <begin position="136"/>
        <end position="154"/>
    </location>
</feature>
<evidence type="ECO:0000313" key="12">
    <source>
        <dbReference type="Proteomes" id="UP000291236"/>
    </source>
</evidence>
<keyword evidence="7" id="KW-0902">Two-component regulatory system</keyword>
<evidence type="ECO:0000256" key="4">
    <source>
        <dbReference type="ARBA" id="ARBA00022741"/>
    </source>
</evidence>
<dbReference type="PROSITE" id="PS50109">
    <property type="entry name" value="HIS_KIN"/>
    <property type="match status" value="1"/>
</dbReference>
<keyword evidence="5 11" id="KW-0418">Kinase</keyword>
<keyword evidence="6" id="KW-0067">ATP-binding</keyword>
<name>A0A4P2VM35_FLUSA</name>
<keyword evidence="4" id="KW-0547">Nucleotide-binding</keyword>
<dbReference type="GO" id="GO:0000155">
    <property type="term" value="F:phosphorelay sensor kinase activity"/>
    <property type="evidence" value="ECO:0007669"/>
    <property type="project" value="InterPro"/>
</dbReference>
<evidence type="ECO:0000256" key="8">
    <source>
        <dbReference type="SAM" id="Coils"/>
    </source>
</evidence>
<keyword evidence="9" id="KW-1133">Transmembrane helix</keyword>
<dbReference type="KEGG" id="sbf:JCM31447_13430"/>
<dbReference type="InterPro" id="IPR005467">
    <property type="entry name" value="His_kinase_dom"/>
</dbReference>
<dbReference type="SUPFAM" id="SSF47384">
    <property type="entry name" value="Homodimeric domain of signal transducing histidine kinase"/>
    <property type="match status" value="1"/>
</dbReference>
<dbReference type="SMART" id="SM00387">
    <property type="entry name" value="HATPase_c"/>
    <property type="match status" value="1"/>
</dbReference>
<feature type="coiled-coil region" evidence="8">
    <location>
        <begin position="195"/>
        <end position="250"/>
    </location>
</feature>
<keyword evidence="9" id="KW-0472">Membrane</keyword>
<comment type="catalytic activity">
    <reaction evidence="1">
        <text>ATP + protein L-histidine = ADP + protein N-phospho-L-histidine.</text>
        <dbReference type="EC" id="2.7.13.3"/>
    </reaction>
</comment>
<feature type="transmembrane region" description="Helical" evidence="9">
    <location>
        <begin position="59"/>
        <end position="79"/>
    </location>
</feature>
<feature type="domain" description="Histidine kinase" evidence="10">
    <location>
        <begin position="221"/>
        <end position="431"/>
    </location>
</feature>
<organism evidence="11 12">
    <name type="scientific">Fluviispira sanaruensis</name>
    <dbReference type="NCBI Taxonomy" id="2493639"/>
    <lineage>
        <taxon>Bacteria</taxon>
        <taxon>Pseudomonadati</taxon>
        <taxon>Bdellovibrionota</taxon>
        <taxon>Oligoflexia</taxon>
        <taxon>Silvanigrellales</taxon>
        <taxon>Silvanigrellaceae</taxon>
        <taxon>Fluviispira</taxon>
    </lineage>
</organism>
<dbReference type="InterPro" id="IPR036890">
    <property type="entry name" value="HATPase_C_sf"/>
</dbReference>
<dbReference type="PANTHER" id="PTHR43065">
    <property type="entry name" value="SENSOR HISTIDINE KINASE"/>
    <property type="match status" value="1"/>
</dbReference>
<dbReference type="SUPFAM" id="SSF55874">
    <property type="entry name" value="ATPase domain of HSP90 chaperone/DNA topoisomerase II/histidine kinase"/>
    <property type="match status" value="1"/>
</dbReference>
<gene>
    <name evidence="11" type="ORF">JCM31447_13430</name>
</gene>
<evidence type="ECO:0000256" key="7">
    <source>
        <dbReference type="ARBA" id="ARBA00023012"/>
    </source>
</evidence>
<dbReference type="Pfam" id="PF02518">
    <property type="entry name" value="HATPase_c"/>
    <property type="match status" value="1"/>
</dbReference>
<dbReference type="EMBL" id="AP019368">
    <property type="protein sequence ID" value="BBH52900.1"/>
    <property type="molecule type" value="Genomic_DNA"/>
</dbReference>
<evidence type="ECO:0000256" key="5">
    <source>
        <dbReference type="ARBA" id="ARBA00022777"/>
    </source>
</evidence>
<dbReference type="Gene3D" id="1.10.287.130">
    <property type="match status" value="1"/>
</dbReference>
<dbReference type="InterPro" id="IPR003594">
    <property type="entry name" value="HATPase_dom"/>
</dbReference>
<proteinExistence type="predicted"/>
<dbReference type="InterPro" id="IPR003661">
    <property type="entry name" value="HisK_dim/P_dom"/>
</dbReference>
<keyword evidence="8" id="KW-0175">Coiled coil</keyword>
<evidence type="ECO:0000313" key="11">
    <source>
        <dbReference type="EMBL" id="BBH52900.1"/>
    </source>
</evidence>
<dbReference type="Proteomes" id="UP000291236">
    <property type="component" value="Chromosome"/>
</dbReference>
<evidence type="ECO:0000256" key="1">
    <source>
        <dbReference type="ARBA" id="ARBA00000085"/>
    </source>
</evidence>
<feature type="transmembrane region" description="Helical" evidence="9">
    <location>
        <begin position="33"/>
        <end position="53"/>
    </location>
</feature>
<feature type="transmembrane region" description="Helical" evidence="9">
    <location>
        <begin position="174"/>
        <end position="194"/>
    </location>
</feature>
<keyword evidence="12" id="KW-1185">Reference proteome</keyword>
<dbReference type="Gene3D" id="3.30.565.10">
    <property type="entry name" value="Histidine kinase-like ATPase, C-terminal domain"/>
    <property type="match status" value="1"/>
</dbReference>
<dbReference type="EC" id="2.7.13.3" evidence="2"/>
<sequence length="435" mass="48798">MSVRLLQRKISGFILGHGFPDENRTKLTWLIRLRWLAILSQMICLHFALNHGWINRAYISVYLFTIVNLAFLNACAFYLTRKLKNISNGIIFFQLLCDLSAVTFLLILTGGAWNPFLPIIFLHISLGAILLRGRTVLIFCLIVISSVLLLHSPADMPPALSKGPTSSQVLIPSQIMVSLLIFILTYWLTCSLSLQKKFSEKLQAENNRIDKLRALGALSSGFSHEFATPLNTIKLRIERLARKNQLYENDDYKTILKAVSQCENAIRQMSNSSLSNEKTNFEKKNIAQIIKDISRSWNSKTRNASVYINENAEKVECFIPVLAFTKAFVDILDNAEQATISTNKAYEFIPILVTLSIENKYISLSILDEGSGWPEVVQKYAGQPFVTTKTDGVGLGLYNAFTFASAVGGHFLLENNIKQGACARFLIPIYEGGQL</sequence>
<evidence type="ECO:0000259" key="10">
    <source>
        <dbReference type="PROSITE" id="PS50109"/>
    </source>
</evidence>
<evidence type="ECO:0000256" key="9">
    <source>
        <dbReference type="SAM" id="Phobius"/>
    </source>
</evidence>
<dbReference type="RefSeq" id="WP_130607772.1">
    <property type="nucleotide sequence ID" value="NZ_AP019368.1"/>
</dbReference>
<reference evidence="11 12" key="1">
    <citation type="submission" date="2018-12" db="EMBL/GenBank/DDBJ databases">
        <title>Rubrispira sanarue gen. nov., sp., nov., a member of the order Silvanigrellales, isolated from a brackish lake in Hamamatsu Japan.</title>
        <authorList>
            <person name="Maejima Y."/>
            <person name="Iino T."/>
            <person name="Muraguchi Y."/>
            <person name="Fukuda K."/>
            <person name="Nojiri H."/>
            <person name="Ohkuma M."/>
            <person name="Moriuchi R."/>
            <person name="Dohra H."/>
            <person name="Kimbara K."/>
            <person name="Shintani M."/>
        </authorList>
    </citation>
    <scope>NUCLEOTIDE SEQUENCE [LARGE SCALE GENOMIC DNA]</scope>
    <source>
        <strain evidence="11 12">RF1110005</strain>
    </source>
</reference>
<accession>A0A4P2VM35</accession>